<evidence type="ECO:0000259" key="1">
    <source>
        <dbReference type="Pfam" id="PF14279"/>
    </source>
</evidence>
<comment type="caution">
    <text evidence="2">The sequence shown here is derived from an EMBL/GenBank/DDBJ whole genome shotgun (WGS) entry which is preliminary data.</text>
</comment>
<dbReference type="AlphaFoldDB" id="A0A934PIY7"/>
<gene>
    <name evidence="2" type="ORF">I5M07_00245</name>
</gene>
<keyword evidence="3" id="KW-1185">Reference proteome</keyword>
<accession>A0A934PIY7</accession>
<reference evidence="2" key="1">
    <citation type="submission" date="2020-12" db="EMBL/GenBank/DDBJ databases">
        <title>Bacterial novel species Flavobacterium sp. SE-1-e isolated from soil.</title>
        <authorList>
            <person name="Jung H.-Y."/>
        </authorList>
    </citation>
    <scope>NUCLEOTIDE SEQUENCE</scope>
    <source>
        <strain evidence="2">SE-1-e</strain>
    </source>
</reference>
<protein>
    <recommendedName>
        <fullName evidence="1">HNH endonuclease 5 domain-containing protein</fullName>
    </recommendedName>
</protein>
<sequence length="58" mass="6642">MVDVINNKSCLWCLKKEPDVTFIKKAHTIPKSLGGQNYNKNVCDDCMKIETVKMLNIQ</sequence>
<feature type="domain" description="HNH endonuclease 5" evidence="1">
    <location>
        <begin position="10"/>
        <end position="46"/>
    </location>
</feature>
<name>A0A934PIY7_9FLAO</name>
<evidence type="ECO:0000313" key="3">
    <source>
        <dbReference type="Proteomes" id="UP000609172"/>
    </source>
</evidence>
<organism evidence="2 3">
    <name type="scientific">Flavobacterium agrisoli</name>
    <dbReference type="NCBI Taxonomy" id="2793066"/>
    <lineage>
        <taxon>Bacteria</taxon>
        <taxon>Pseudomonadati</taxon>
        <taxon>Bacteroidota</taxon>
        <taxon>Flavobacteriia</taxon>
        <taxon>Flavobacteriales</taxon>
        <taxon>Flavobacteriaceae</taxon>
        <taxon>Flavobacterium</taxon>
    </lineage>
</organism>
<evidence type="ECO:0000313" key="2">
    <source>
        <dbReference type="EMBL" id="MBK0368245.1"/>
    </source>
</evidence>
<dbReference type="RefSeq" id="WP_200104168.1">
    <property type="nucleotide sequence ID" value="NZ_JAEHFV010000001.1"/>
</dbReference>
<proteinExistence type="predicted"/>
<dbReference type="EMBL" id="JAEHFV010000001">
    <property type="protein sequence ID" value="MBK0368245.1"/>
    <property type="molecule type" value="Genomic_DNA"/>
</dbReference>
<dbReference type="Proteomes" id="UP000609172">
    <property type="component" value="Unassembled WGS sequence"/>
</dbReference>
<dbReference type="Pfam" id="PF14279">
    <property type="entry name" value="HNH_5"/>
    <property type="match status" value="1"/>
</dbReference>
<dbReference type="InterPro" id="IPR029471">
    <property type="entry name" value="HNH_5"/>
</dbReference>